<evidence type="ECO:0000313" key="5">
    <source>
        <dbReference type="Proteomes" id="UP000261420"/>
    </source>
</evidence>
<evidence type="ECO:0000256" key="1">
    <source>
        <dbReference type="ARBA" id="ARBA00022703"/>
    </source>
</evidence>
<dbReference type="Ensembl" id="ENSSDUT00000014130.1">
    <property type="protein sequence ID" value="ENSSDUP00000013869.1"/>
    <property type="gene ID" value="ENSSDUG00000010094.1"/>
</dbReference>
<name>A0A3B4U5J2_SERDU</name>
<dbReference type="SUPFAM" id="SSF54277">
    <property type="entry name" value="CAD &amp; PB1 domains"/>
    <property type="match status" value="1"/>
</dbReference>
<keyword evidence="1 2" id="KW-0053">Apoptosis</keyword>
<organism evidence="4 5">
    <name type="scientific">Seriola dumerili</name>
    <name type="common">Greater amberjack</name>
    <name type="synonym">Caranx dumerili</name>
    <dbReference type="NCBI Taxonomy" id="41447"/>
    <lineage>
        <taxon>Eukaryota</taxon>
        <taxon>Metazoa</taxon>
        <taxon>Chordata</taxon>
        <taxon>Craniata</taxon>
        <taxon>Vertebrata</taxon>
        <taxon>Euteleostomi</taxon>
        <taxon>Actinopterygii</taxon>
        <taxon>Neopterygii</taxon>
        <taxon>Teleostei</taxon>
        <taxon>Neoteleostei</taxon>
        <taxon>Acanthomorphata</taxon>
        <taxon>Carangaria</taxon>
        <taxon>Carangiformes</taxon>
        <taxon>Carangidae</taxon>
        <taxon>Seriola</taxon>
    </lineage>
</organism>
<dbReference type="Pfam" id="PF02017">
    <property type="entry name" value="CIDE-N"/>
    <property type="match status" value="1"/>
</dbReference>
<dbReference type="AlphaFoldDB" id="A0A3B4U5J2"/>
<dbReference type="STRING" id="41447.ENSSDUP00000013869"/>
<reference evidence="4" key="1">
    <citation type="submission" date="2025-08" db="UniProtKB">
        <authorList>
            <consortium name="Ensembl"/>
        </authorList>
    </citation>
    <scope>IDENTIFICATION</scope>
</reference>
<dbReference type="InterPro" id="IPR003508">
    <property type="entry name" value="CIDE-N_dom"/>
</dbReference>
<proteinExistence type="predicted"/>
<feature type="domain" description="CIDE-N" evidence="3">
    <location>
        <begin position="7"/>
        <end position="70"/>
    </location>
</feature>
<evidence type="ECO:0000259" key="3">
    <source>
        <dbReference type="PROSITE" id="PS51135"/>
    </source>
</evidence>
<accession>A0A3B4U5J2</accession>
<dbReference type="Gene3D" id="3.10.20.10">
    <property type="match status" value="1"/>
</dbReference>
<protein>
    <recommendedName>
        <fullName evidence="3">CIDE-N domain-containing protein</fullName>
    </recommendedName>
</protein>
<dbReference type="GO" id="GO:0006915">
    <property type="term" value="P:apoptotic process"/>
    <property type="evidence" value="ECO:0007669"/>
    <property type="project" value="UniProtKB-UniRule"/>
</dbReference>
<evidence type="ECO:0000256" key="2">
    <source>
        <dbReference type="PROSITE-ProRule" id="PRU00447"/>
    </source>
</evidence>
<keyword evidence="5" id="KW-1185">Reference proteome</keyword>
<dbReference type="PROSITE" id="PS51135">
    <property type="entry name" value="CIDE_N"/>
    <property type="match status" value="1"/>
</dbReference>
<evidence type="ECO:0000313" key="4">
    <source>
        <dbReference type="Ensembl" id="ENSSDUP00000013869.1"/>
    </source>
</evidence>
<dbReference type="Proteomes" id="UP000261420">
    <property type="component" value="Unplaced"/>
</dbReference>
<sequence>MFGLFRKSKPVKIRSFNENRKYGVAAKDLKELLKKGCKTLKRGAKLNAAGEQNKHTAVCDQLKLILICSQ</sequence>
<reference evidence="4" key="2">
    <citation type="submission" date="2025-09" db="UniProtKB">
        <authorList>
            <consortium name="Ensembl"/>
        </authorList>
    </citation>
    <scope>IDENTIFICATION</scope>
</reference>